<dbReference type="OrthoDB" id="4921038at2"/>
<keyword evidence="1" id="KW-0915">Sodium</keyword>
<comment type="function">
    <text evidence="1">Catalyzes the sodium-dependent transport of glutamate.</text>
</comment>
<keyword evidence="1" id="KW-0813">Transport</keyword>
<dbReference type="PANTHER" id="PTHR36178">
    <property type="entry name" value="SLR0625 PROTEIN"/>
    <property type="match status" value="1"/>
</dbReference>
<proteinExistence type="inferred from homology"/>
<keyword evidence="1" id="KW-0739">Sodium transport</keyword>
<keyword evidence="1" id="KW-1003">Cell membrane</keyword>
<gene>
    <name evidence="3" type="ORF">I6G68_04410</name>
    <name evidence="2" type="ORF">ODY43_07260</name>
</gene>
<dbReference type="InterPro" id="IPR004445">
    <property type="entry name" value="GltS"/>
</dbReference>
<feature type="transmembrane region" description="Helical" evidence="1">
    <location>
        <begin position="129"/>
        <end position="151"/>
    </location>
</feature>
<feature type="transmembrane region" description="Helical" evidence="1">
    <location>
        <begin position="163"/>
        <end position="185"/>
    </location>
</feature>
<reference evidence="2" key="2">
    <citation type="submission" date="2022-09" db="EMBL/GenBank/DDBJ databases">
        <title>Aerococcus urinae taxonomy study.</title>
        <authorList>
            <person name="Christensen J."/>
            <person name="Senneby E."/>
        </authorList>
    </citation>
    <scope>NUCLEOTIDE SEQUENCE</scope>
    <source>
        <strain evidence="2">NLD-066-U95</strain>
    </source>
</reference>
<dbReference type="KEGG" id="aun:AWM73_05630"/>
<feature type="transmembrane region" description="Helical" evidence="1">
    <location>
        <begin position="7"/>
        <end position="25"/>
    </location>
</feature>
<organism evidence="3 4">
    <name type="scientific">Aerococcus urinae</name>
    <dbReference type="NCBI Taxonomy" id="1376"/>
    <lineage>
        <taxon>Bacteria</taxon>
        <taxon>Bacillati</taxon>
        <taxon>Bacillota</taxon>
        <taxon>Bacilli</taxon>
        <taxon>Lactobacillales</taxon>
        <taxon>Aerococcaceae</taxon>
        <taxon>Aerococcus</taxon>
    </lineage>
</organism>
<dbReference type="PANTHER" id="PTHR36178:SF1">
    <property type="entry name" value="SODIUM_GLUTAMATE SYMPORTER"/>
    <property type="match status" value="1"/>
</dbReference>
<dbReference type="EMBL" id="JAOTML010000008">
    <property type="protein sequence ID" value="MCY3053784.1"/>
    <property type="molecule type" value="Genomic_DNA"/>
</dbReference>
<comment type="similarity">
    <text evidence="1">Belongs to the glutamate:Na(+) symporter (ESS) (TC 2.A.27) family.</text>
</comment>
<keyword evidence="1" id="KW-0029">Amino-acid transport</keyword>
<evidence type="ECO:0000256" key="1">
    <source>
        <dbReference type="HAMAP-Rule" id="MF_02062"/>
    </source>
</evidence>
<feature type="transmembrane region" description="Helical" evidence="1">
    <location>
        <begin position="377"/>
        <end position="402"/>
    </location>
</feature>
<protein>
    <recommendedName>
        <fullName evidence="1">Sodium/glutamate symporter</fullName>
    </recommendedName>
</protein>
<dbReference type="GO" id="GO:0005886">
    <property type="term" value="C:plasma membrane"/>
    <property type="evidence" value="ECO:0007669"/>
    <property type="project" value="UniProtKB-SubCell"/>
</dbReference>
<dbReference type="Proteomes" id="UP000594771">
    <property type="component" value="Chromosome"/>
</dbReference>
<keyword evidence="1" id="KW-0769">Symport</keyword>
<feature type="transmembrane region" description="Helical" evidence="1">
    <location>
        <begin position="314"/>
        <end position="333"/>
    </location>
</feature>
<feature type="transmembrane region" description="Helical" evidence="1">
    <location>
        <begin position="37"/>
        <end position="56"/>
    </location>
</feature>
<feature type="transmembrane region" description="Helical" evidence="1">
    <location>
        <begin position="95"/>
        <end position="117"/>
    </location>
</feature>
<dbReference type="GO" id="GO:0015813">
    <property type="term" value="P:L-glutamate transmembrane transport"/>
    <property type="evidence" value="ECO:0007669"/>
    <property type="project" value="InterPro"/>
</dbReference>
<dbReference type="GeneID" id="35767968"/>
<keyword evidence="5" id="KW-1185">Reference proteome</keyword>
<dbReference type="HAMAP" id="MF_02062">
    <property type="entry name" value="GltS"/>
    <property type="match status" value="1"/>
</dbReference>
<sequence>MITINFDIVQTLGLAVLALFFGKWMTNVFPVLEEYSLPPAIVGGLAFALVNMFLRLTNLVTFNLDTSLSTLFMVVYFTTIGFSASIQALSRAKGVVMKFLFIAILAIFIQNILALVLGKFLGISGPLALLLGSPALVGGPGTAAAVSPTIVNLGYDNATSVGIIAATLGIVLGSLSGGPIASGIAKKYSLSAKDDNASANTSNRYHRHPQHQRLTAERIGYMLYGTLLVIFVGTFVTEIINTVVGKLVGGITFPVYIGPMIVAATARNISDAKERPILDDAALDVTSDISLNLFLALTMVGLELWTIIDMALPMLLIIVAETLVTLAFARYIVFYTMGKNYDSAVMTAGFIGFGMGSSSNAMACMRQITHEYGASPLAFLAVSIVGALFIDFINIFAIYGFIHLIA</sequence>
<evidence type="ECO:0000313" key="5">
    <source>
        <dbReference type="Proteomes" id="UP001069145"/>
    </source>
</evidence>
<keyword evidence="1" id="KW-0812">Transmembrane</keyword>
<keyword evidence="1" id="KW-1133">Transmembrane helix</keyword>
<feature type="transmembrane region" description="Helical" evidence="1">
    <location>
        <begin position="247"/>
        <end position="269"/>
    </location>
</feature>
<dbReference type="Pfam" id="PF03616">
    <property type="entry name" value="Glt_symporter"/>
    <property type="match status" value="1"/>
</dbReference>
<keyword evidence="1" id="KW-0406">Ion transport</keyword>
<name>A0A0X8FET0_9LACT</name>
<dbReference type="EMBL" id="CP065662">
    <property type="protein sequence ID" value="QPS02309.1"/>
    <property type="molecule type" value="Genomic_DNA"/>
</dbReference>
<keyword evidence="1" id="KW-0472">Membrane</keyword>
<feature type="transmembrane region" description="Helical" evidence="1">
    <location>
        <begin position="345"/>
        <end position="365"/>
    </location>
</feature>
<reference evidence="3 4" key="1">
    <citation type="submission" date="2020-12" db="EMBL/GenBank/DDBJ databases">
        <title>FDA dAtabase for Regulatory Grade micrObial Sequences (FDA-ARGOS): Supporting development and validation of Infectious Disease Dx tests.</title>
        <authorList>
            <person name="Sproer C."/>
            <person name="Gronow S."/>
            <person name="Severitt S."/>
            <person name="Schroder I."/>
            <person name="Tallon L."/>
            <person name="Sadzewicz L."/>
            <person name="Zhao X."/>
            <person name="Boylan J."/>
            <person name="Ott S."/>
            <person name="Bowen H."/>
            <person name="Vavikolanu K."/>
            <person name="Mehta A."/>
            <person name="Aluvathingal J."/>
            <person name="Nadendla S."/>
            <person name="Lowell S."/>
            <person name="Myers T."/>
            <person name="Yan Y."/>
            <person name="Sichtig H."/>
        </authorList>
    </citation>
    <scope>NUCLEOTIDE SEQUENCE [LARGE SCALE GENOMIC DNA]</scope>
    <source>
        <strain evidence="3 4">FDAARGOS_911</strain>
    </source>
</reference>
<feature type="transmembrane region" description="Helical" evidence="1">
    <location>
        <begin position="289"/>
        <end position="308"/>
    </location>
</feature>
<evidence type="ECO:0000313" key="2">
    <source>
        <dbReference type="EMBL" id="MCY3053784.1"/>
    </source>
</evidence>
<evidence type="ECO:0000313" key="4">
    <source>
        <dbReference type="Proteomes" id="UP000594771"/>
    </source>
</evidence>
<accession>A0A0X8FET0</accession>
<evidence type="ECO:0000313" key="3">
    <source>
        <dbReference type="EMBL" id="QPS02309.1"/>
    </source>
</evidence>
<feature type="transmembrane region" description="Helical" evidence="1">
    <location>
        <begin position="221"/>
        <end position="241"/>
    </location>
</feature>
<dbReference type="Proteomes" id="UP001069145">
    <property type="component" value="Unassembled WGS sequence"/>
</dbReference>
<dbReference type="AlphaFoldDB" id="A0A0X8FET0"/>
<feature type="transmembrane region" description="Helical" evidence="1">
    <location>
        <begin position="68"/>
        <end position="89"/>
    </location>
</feature>
<comment type="subcellular location">
    <subcellularLocation>
        <location evidence="1">Cell membrane</location>
        <topology evidence="1">Multi-pass membrane protein</topology>
    </subcellularLocation>
</comment>
<dbReference type="GO" id="GO:0015501">
    <property type="term" value="F:glutamate:sodium symporter activity"/>
    <property type="evidence" value="ECO:0007669"/>
    <property type="project" value="UniProtKB-UniRule"/>
</dbReference>
<dbReference type="RefSeq" id="WP_060778460.1">
    <property type="nucleotide sequence ID" value="NZ_CAJHLF010000005.1"/>
</dbReference>